<name>A0A9D1A2K1_9FIRM</name>
<evidence type="ECO:0008006" key="5">
    <source>
        <dbReference type="Google" id="ProtNLM"/>
    </source>
</evidence>
<dbReference type="PANTHER" id="PTHR38589">
    <property type="entry name" value="BLR0621 PROTEIN"/>
    <property type="match status" value="1"/>
</dbReference>
<evidence type="ECO:0000313" key="4">
    <source>
        <dbReference type="Proteomes" id="UP000824250"/>
    </source>
</evidence>
<feature type="compositionally biased region" description="Polar residues" evidence="1">
    <location>
        <begin position="86"/>
        <end position="111"/>
    </location>
</feature>
<organism evidence="3 4">
    <name type="scientific">Candidatus Copromonas faecavium</name>
    <name type="common">nom. illeg.</name>
    <dbReference type="NCBI Taxonomy" id="2840740"/>
    <lineage>
        <taxon>Bacteria</taxon>
        <taxon>Bacillati</taxon>
        <taxon>Bacillota</taxon>
        <taxon>Clostridia</taxon>
        <taxon>Lachnospirales</taxon>
        <taxon>Lachnospiraceae</taxon>
        <taxon>Candidatus Copromonas (nom. illeg.)</taxon>
    </lineage>
</organism>
<feature type="compositionally biased region" description="Polar residues" evidence="1">
    <location>
        <begin position="62"/>
        <end position="77"/>
    </location>
</feature>
<protein>
    <recommendedName>
        <fullName evidence="5">YkuD domain-containing protein</fullName>
    </recommendedName>
</protein>
<comment type="caution">
    <text evidence="3">The sequence shown here is derived from an EMBL/GenBank/DDBJ whole genome shotgun (WGS) entry which is preliminary data.</text>
</comment>
<sequence length="319" mass="34114">MKKKGNVYLSAAVLTLAASLWFPETCLADFGPGMSAEEWQAVQEAQETGTAQEAQGPETDGQETGESAGTAGLSQEAGTPEPVQISEASEQIQSAADLEQTVSTETGSFQTERFQLPETAAVLTVVEGTGGSSCRVYVFEKDENGQWEQQFVTDGYLGRNGMSSSRSTGDKTTPIGLFELNTPFGQKPALEGFPDNYIQVDESYLWSDAENRLVTGVTGYGEWVGTAGYADYYDYCLDMGYNRNAVPGKGSALFLHCHGGGRTETSGCVSIEEERMIELMRLYGTYGDGRCFIALAPEGGFEPVYGALGTNNGLSPAAE</sequence>
<feature type="signal peptide" evidence="2">
    <location>
        <begin position="1"/>
        <end position="28"/>
    </location>
</feature>
<dbReference type="PANTHER" id="PTHR38589:SF1">
    <property type="entry name" value="BLR0621 PROTEIN"/>
    <property type="match status" value="1"/>
</dbReference>
<dbReference type="AlphaFoldDB" id="A0A9D1A2K1"/>
<dbReference type="EMBL" id="DVGC01000012">
    <property type="protein sequence ID" value="HIR04851.1"/>
    <property type="molecule type" value="Genomic_DNA"/>
</dbReference>
<feature type="chain" id="PRO_5038542559" description="YkuD domain-containing protein" evidence="2">
    <location>
        <begin position="29"/>
        <end position="319"/>
    </location>
</feature>
<reference evidence="3" key="2">
    <citation type="journal article" date="2021" name="PeerJ">
        <title>Extensive microbial diversity within the chicken gut microbiome revealed by metagenomics and culture.</title>
        <authorList>
            <person name="Gilroy R."/>
            <person name="Ravi A."/>
            <person name="Getino M."/>
            <person name="Pursley I."/>
            <person name="Horton D.L."/>
            <person name="Alikhan N.F."/>
            <person name="Baker D."/>
            <person name="Gharbi K."/>
            <person name="Hall N."/>
            <person name="Watson M."/>
            <person name="Adriaenssens E.M."/>
            <person name="Foster-Nyarko E."/>
            <person name="Jarju S."/>
            <person name="Secka A."/>
            <person name="Antonio M."/>
            <person name="Oren A."/>
            <person name="Chaudhuri R.R."/>
            <person name="La Ragione R."/>
            <person name="Hildebrand F."/>
            <person name="Pallen M.J."/>
        </authorList>
    </citation>
    <scope>NUCLEOTIDE SEQUENCE</scope>
    <source>
        <strain evidence="3">CHK180-2868</strain>
    </source>
</reference>
<gene>
    <name evidence="3" type="ORF">IAB28_02650</name>
</gene>
<proteinExistence type="predicted"/>
<reference evidence="3" key="1">
    <citation type="submission" date="2020-10" db="EMBL/GenBank/DDBJ databases">
        <authorList>
            <person name="Gilroy R."/>
        </authorList>
    </citation>
    <scope>NUCLEOTIDE SEQUENCE</scope>
    <source>
        <strain evidence="3">CHK180-2868</strain>
    </source>
</reference>
<evidence type="ECO:0000313" key="3">
    <source>
        <dbReference type="EMBL" id="HIR04851.1"/>
    </source>
</evidence>
<keyword evidence="2" id="KW-0732">Signal</keyword>
<feature type="region of interest" description="Disordered" evidence="1">
    <location>
        <begin position="41"/>
        <end position="111"/>
    </location>
</feature>
<evidence type="ECO:0000256" key="1">
    <source>
        <dbReference type="SAM" id="MobiDB-lite"/>
    </source>
</evidence>
<dbReference type="Proteomes" id="UP000824250">
    <property type="component" value="Unassembled WGS sequence"/>
</dbReference>
<evidence type="ECO:0000256" key="2">
    <source>
        <dbReference type="SAM" id="SignalP"/>
    </source>
</evidence>
<accession>A0A9D1A2K1</accession>